<protein>
    <submittedName>
        <fullName evidence="4">Neuroguidin-like isoform X1</fullName>
    </submittedName>
</protein>
<dbReference type="OrthoDB" id="203440at2759"/>
<dbReference type="GO" id="GO:0000462">
    <property type="term" value="P:maturation of SSU-rRNA from tricistronic rRNA transcript (SSU-rRNA, 5.8S rRNA, LSU-rRNA)"/>
    <property type="evidence" value="ECO:0007669"/>
    <property type="project" value="TreeGrafter"/>
</dbReference>
<keyword evidence="3" id="KW-1185">Reference proteome</keyword>
<feature type="compositionally biased region" description="Basic and acidic residues" evidence="2">
    <location>
        <begin position="280"/>
        <end position="290"/>
    </location>
</feature>
<dbReference type="GO" id="GO:0032040">
    <property type="term" value="C:small-subunit processome"/>
    <property type="evidence" value="ECO:0007669"/>
    <property type="project" value="TreeGrafter"/>
</dbReference>
<gene>
    <name evidence="4" type="primary">LOC106052038</name>
</gene>
<dbReference type="RefSeq" id="XP_055890448.1">
    <property type="nucleotide sequence ID" value="XM_056034473.1"/>
</dbReference>
<evidence type="ECO:0000256" key="2">
    <source>
        <dbReference type="SAM" id="MobiDB-lite"/>
    </source>
</evidence>
<feature type="region of interest" description="Disordered" evidence="2">
    <location>
        <begin position="144"/>
        <end position="166"/>
    </location>
</feature>
<dbReference type="Proteomes" id="UP001165740">
    <property type="component" value="Chromosome 7"/>
</dbReference>
<dbReference type="GeneID" id="106052038"/>
<evidence type="ECO:0000313" key="3">
    <source>
        <dbReference type="Proteomes" id="UP001165740"/>
    </source>
</evidence>
<accession>A0A9W3ATL5</accession>
<name>A0A9W3ATL5_BIOGL</name>
<dbReference type="OMA" id="PVHYNET"/>
<dbReference type="Pfam" id="PF04000">
    <property type="entry name" value="Sas10_Utp3"/>
    <property type="match status" value="1"/>
</dbReference>
<evidence type="ECO:0000256" key="1">
    <source>
        <dbReference type="ARBA" id="ARBA00010979"/>
    </source>
</evidence>
<dbReference type="AlphaFoldDB" id="A0A9W3ATL5"/>
<sequence length="317" mass="36892">MKKKMKDLELDQLNNEIPEALFVLREIKKSSSECLQHIRGLIGKLKERPKNVLTQGISFLDVKNQLMASYMVNMGLLMDKKSSGQSISEDPSIDRLVEIRTVLEKMRPIEHKLKYQINKVVTAYKECKLDPSDPRKFQPNFAALAKKSQDGSSDEEKEEQEKAEDKNKVYVAPKLAPVYYSDDETMEERKKKMTEKKMKRALSSAMLREMREQYTDAPIEIIESHDLHRIRENRKEREKTEYEENNFVRLSVSKKEMAARRKMGTMSALGALADFDDIGHFDDSHQGEQAKKKRKLSHKQKKHKGFGKKGGKRKWKK</sequence>
<dbReference type="PANTHER" id="PTHR13237">
    <property type="entry name" value="SOMETHING ABOUT SILENCING PROTEIN 10-RELATED"/>
    <property type="match status" value="1"/>
</dbReference>
<proteinExistence type="inferred from homology"/>
<feature type="compositionally biased region" description="Basic residues" evidence="2">
    <location>
        <begin position="291"/>
        <end position="317"/>
    </location>
</feature>
<organism evidence="3 4">
    <name type="scientific">Biomphalaria glabrata</name>
    <name type="common">Bloodfluke planorb</name>
    <name type="synonym">Freshwater snail</name>
    <dbReference type="NCBI Taxonomy" id="6526"/>
    <lineage>
        <taxon>Eukaryota</taxon>
        <taxon>Metazoa</taxon>
        <taxon>Spiralia</taxon>
        <taxon>Lophotrochozoa</taxon>
        <taxon>Mollusca</taxon>
        <taxon>Gastropoda</taxon>
        <taxon>Heterobranchia</taxon>
        <taxon>Euthyneura</taxon>
        <taxon>Panpulmonata</taxon>
        <taxon>Hygrophila</taxon>
        <taxon>Lymnaeoidea</taxon>
        <taxon>Planorbidae</taxon>
        <taxon>Biomphalaria</taxon>
    </lineage>
</organism>
<evidence type="ECO:0000313" key="4">
    <source>
        <dbReference type="RefSeq" id="XP_055890448.1"/>
    </source>
</evidence>
<dbReference type="PANTHER" id="PTHR13237:SF9">
    <property type="entry name" value="NEUROGUIDIN"/>
    <property type="match status" value="1"/>
</dbReference>
<feature type="region of interest" description="Disordered" evidence="2">
    <location>
        <begin position="280"/>
        <end position="317"/>
    </location>
</feature>
<dbReference type="InterPro" id="IPR007146">
    <property type="entry name" value="Sas10/Utp3/C1D"/>
</dbReference>
<reference evidence="4" key="1">
    <citation type="submission" date="2025-08" db="UniProtKB">
        <authorList>
            <consortium name="RefSeq"/>
        </authorList>
    </citation>
    <scope>IDENTIFICATION</scope>
</reference>
<comment type="similarity">
    <text evidence="1">Belongs to the SAS10 family.</text>
</comment>